<sequence>MSNVLVITGSPSPTSKTERVGEYVARRISSSGWSTDQLRLRTLPAAALLSADTGHPQIADAVAQVAEARGIVLATPTYKAAYSGLLKTFLDLLPQYAFAGKAVLPLATGGTTAHVLALDYGLRPVVHSLGARHVVQSFFLLDKHLSIEDGNVVIDPASASPLDDVLEQFHKALHGVPHDTVLGRSA</sequence>
<evidence type="ECO:0000256" key="1">
    <source>
        <dbReference type="ARBA" id="ARBA00022630"/>
    </source>
</evidence>
<dbReference type="NCBIfam" id="TIGR03567">
    <property type="entry name" value="FMN_reduc_SsuE"/>
    <property type="match status" value="1"/>
</dbReference>
<gene>
    <name evidence="5" type="ORF">GU90_02350</name>
</gene>
<dbReference type="InterPro" id="IPR020048">
    <property type="entry name" value="NADPH-dep_FMN_reduc_SsuE"/>
</dbReference>
<dbReference type="InterPro" id="IPR029039">
    <property type="entry name" value="Flavoprotein-like_sf"/>
</dbReference>
<accession>A0A073B3C7</accession>
<proteinExistence type="predicted"/>
<name>A0A073B3C7_9PSEU</name>
<dbReference type="Gene3D" id="3.40.50.360">
    <property type="match status" value="1"/>
</dbReference>
<dbReference type="SUPFAM" id="SSF52218">
    <property type="entry name" value="Flavoproteins"/>
    <property type="match status" value="1"/>
</dbReference>
<keyword evidence="1" id="KW-0285">Flavoprotein</keyword>
<dbReference type="Proteomes" id="UP000031419">
    <property type="component" value="Unassembled WGS sequence"/>
</dbReference>
<dbReference type="EMBL" id="JNVU01000009">
    <property type="protein sequence ID" value="KEI45752.1"/>
    <property type="molecule type" value="Genomic_DNA"/>
</dbReference>
<protein>
    <submittedName>
        <fullName evidence="5">NADPH-dependent FMN reductase</fullName>
    </submittedName>
</protein>
<dbReference type="GO" id="GO:0008752">
    <property type="term" value="F:FMN reductase [NAD(P)H] activity"/>
    <property type="evidence" value="ECO:0007669"/>
    <property type="project" value="InterPro"/>
</dbReference>
<dbReference type="STRING" id="28042.GU90_02350"/>
<dbReference type="Pfam" id="PF03358">
    <property type="entry name" value="FMN_red"/>
    <property type="match status" value="1"/>
</dbReference>
<keyword evidence="2" id="KW-0288">FMN</keyword>
<dbReference type="AlphaFoldDB" id="A0A073B3C7"/>
<evidence type="ECO:0000313" key="5">
    <source>
        <dbReference type="EMBL" id="KEI45752.1"/>
    </source>
</evidence>
<feature type="domain" description="NADPH-dependent FMN reductase-like" evidence="4">
    <location>
        <begin position="3"/>
        <end position="143"/>
    </location>
</feature>
<evidence type="ECO:0000313" key="6">
    <source>
        <dbReference type="Proteomes" id="UP000031419"/>
    </source>
</evidence>
<reference evidence="5 6" key="1">
    <citation type="submission" date="2014-06" db="EMBL/GenBank/DDBJ databases">
        <title>Saccharopolyspora rectivirgula DSM-43113 Genome sequencing.</title>
        <authorList>
            <person name="Barrera C."/>
            <person name="Millon L."/>
            <person name="Rognon B."/>
            <person name="Zaugg C."/>
            <person name="Monod M."/>
        </authorList>
    </citation>
    <scope>NUCLEOTIDE SEQUENCE [LARGE SCALE GENOMIC DNA]</scope>
    <source>
        <strain evidence="5 6">DSM 43113</strain>
    </source>
</reference>
<evidence type="ECO:0000256" key="3">
    <source>
        <dbReference type="ARBA" id="ARBA00023002"/>
    </source>
</evidence>
<keyword evidence="6" id="KW-1185">Reference proteome</keyword>
<dbReference type="PANTHER" id="PTHR43408:SF1">
    <property type="entry name" value="FMN REDUCTASE (NADPH)"/>
    <property type="match status" value="1"/>
</dbReference>
<dbReference type="OrthoDB" id="1643408at2"/>
<evidence type="ECO:0000256" key="2">
    <source>
        <dbReference type="ARBA" id="ARBA00022643"/>
    </source>
</evidence>
<evidence type="ECO:0000259" key="4">
    <source>
        <dbReference type="Pfam" id="PF03358"/>
    </source>
</evidence>
<organism evidence="5 6">
    <name type="scientific">Saccharopolyspora rectivirgula</name>
    <dbReference type="NCBI Taxonomy" id="28042"/>
    <lineage>
        <taxon>Bacteria</taxon>
        <taxon>Bacillati</taxon>
        <taxon>Actinomycetota</taxon>
        <taxon>Actinomycetes</taxon>
        <taxon>Pseudonocardiales</taxon>
        <taxon>Pseudonocardiaceae</taxon>
        <taxon>Saccharopolyspora</taxon>
    </lineage>
</organism>
<dbReference type="InterPro" id="IPR051814">
    <property type="entry name" value="NAD(P)H-dep_FMN_reductase"/>
</dbReference>
<dbReference type="GO" id="GO:0046306">
    <property type="term" value="P:alkanesulfonate catabolic process"/>
    <property type="evidence" value="ECO:0007669"/>
    <property type="project" value="InterPro"/>
</dbReference>
<dbReference type="eggNOG" id="COG0431">
    <property type="taxonomic scope" value="Bacteria"/>
</dbReference>
<dbReference type="InterPro" id="IPR005025">
    <property type="entry name" value="FMN_Rdtase-like_dom"/>
</dbReference>
<comment type="caution">
    <text evidence="5">The sequence shown here is derived from an EMBL/GenBank/DDBJ whole genome shotgun (WGS) entry which is preliminary data.</text>
</comment>
<dbReference type="RefSeq" id="WP_029721779.1">
    <property type="nucleotide sequence ID" value="NZ_JNVU01000009.1"/>
</dbReference>
<keyword evidence="3" id="KW-0560">Oxidoreductase</keyword>
<dbReference type="PANTHER" id="PTHR43408">
    <property type="entry name" value="FMN REDUCTASE (NADPH)"/>
    <property type="match status" value="1"/>
</dbReference>